<dbReference type="KEGG" id="afx:JZ786_00120"/>
<name>A0A9X7VYN2_9BACL</name>
<sequence length="233" mass="27405">MISKKERPKWRFLVKRYVNELQAVHPDEARQTVAAELMEELYKLLCQACGVYLFSSDDPFRSVGITQVDFYDRVIRLKHQIQPTDKFIEEAILLIIHQELDRETLYTDLMDTLQGLLRTPPLRETALDVCRSLLLNAEGIYQKRFGSTDAKQSVKYSSQSYALKRTIQNLATLTFRIHMSLFDEEEAVRSFKEHYLETDDEVKMFILLRFLGDLLEWVPDSEEVKETTNRLLF</sequence>
<organism evidence="1 2">
    <name type="scientific">Alicyclobacillus mengziensis</name>
    <dbReference type="NCBI Taxonomy" id="2931921"/>
    <lineage>
        <taxon>Bacteria</taxon>
        <taxon>Bacillati</taxon>
        <taxon>Bacillota</taxon>
        <taxon>Bacilli</taxon>
        <taxon>Bacillales</taxon>
        <taxon>Alicyclobacillaceae</taxon>
        <taxon>Alicyclobacillus</taxon>
    </lineage>
</organism>
<dbReference type="Proteomes" id="UP000663505">
    <property type="component" value="Chromosome"/>
</dbReference>
<protein>
    <submittedName>
        <fullName evidence="1">Uncharacterized protein</fullName>
    </submittedName>
</protein>
<evidence type="ECO:0000313" key="1">
    <source>
        <dbReference type="EMBL" id="QSO47516.1"/>
    </source>
</evidence>
<dbReference type="AlphaFoldDB" id="A0A9X7VYN2"/>
<evidence type="ECO:0000313" key="2">
    <source>
        <dbReference type="Proteomes" id="UP000663505"/>
    </source>
</evidence>
<keyword evidence="2" id="KW-1185">Reference proteome</keyword>
<accession>A0A9X7VYN2</accession>
<reference evidence="1 2" key="1">
    <citation type="submission" date="2021-02" db="EMBL/GenBank/DDBJ databases">
        <title>Alicyclobacillus curvatus sp. nov. and Alicyclobacillus mengziensis sp. nov., two acidophilic bacteria isolated from acid mine drainage.</title>
        <authorList>
            <person name="Huang Y."/>
        </authorList>
    </citation>
    <scope>NUCLEOTIDE SEQUENCE [LARGE SCALE GENOMIC DNA]</scope>
    <source>
        <strain evidence="1 2">S30H14</strain>
    </source>
</reference>
<gene>
    <name evidence="1" type="ORF">JZ786_00120</name>
</gene>
<dbReference type="RefSeq" id="WP_206656861.1">
    <property type="nucleotide sequence ID" value="NZ_CP071182.1"/>
</dbReference>
<dbReference type="EMBL" id="CP071182">
    <property type="protein sequence ID" value="QSO47516.1"/>
    <property type="molecule type" value="Genomic_DNA"/>
</dbReference>
<proteinExistence type="predicted"/>